<dbReference type="InterPro" id="IPR011604">
    <property type="entry name" value="PDDEXK-like_dom_sf"/>
</dbReference>
<dbReference type="Pfam" id="PF12705">
    <property type="entry name" value="PDDEXK_1"/>
    <property type="match status" value="1"/>
</dbReference>
<dbReference type="InterPro" id="IPR027417">
    <property type="entry name" value="P-loop_NTPase"/>
</dbReference>
<evidence type="ECO:0000313" key="3">
    <source>
        <dbReference type="EMBL" id="ADK83030.1"/>
    </source>
</evidence>
<dbReference type="KEGG" id="ssm:Spirs_3945"/>
<dbReference type="STRING" id="573413.Spirs_3945"/>
<dbReference type="eggNOG" id="COG2887">
    <property type="taxonomic scope" value="Bacteria"/>
</dbReference>
<evidence type="ECO:0000313" key="4">
    <source>
        <dbReference type="Proteomes" id="UP000002318"/>
    </source>
</evidence>
<dbReference type="OrthoDB" id="366715at2"/>
<protein>
    <recommendedName>
        <fullName evidence="2">PD-(D/E)XK endonuclease-like domain-containing protein</fullName>
    </recommendedName>
</protein>
<reference evidence="3 4" key="1">
    <citation type="journal article" date="2010" name="Stand. Genomic Sci.">
        <title>Complete genome sequence of Spirochaeta smaragdinae type strain (SEBR 4228).</title>
        <authorList>
            <person name="Mavromatis K."/>
            <person name="Yasawong M."/>
            <person name="Chertkov O."/>
            <person name="Lapidus A."/>
            <person name="Lucas S."/>
            <person name="Nolan M."/>
            <person name="Del Rio T.G."/>
            <person name="Tice H."/>
            <person name="Cheng J.F."/>
            <person name="Pitluck S."/>
            <person name="Liolios K."/>
            <person name="Ivanova N."/>
            <person name="Tapia R."/>
            <person name="Han C."/>
            <person name="Bruce D."/>
            <person name="Goodwin L."/>
            <person name="Pati A."/>
            <person name="Chen A."/>
            <person name="Palaniappan K."/>
            <person name="Land M."/>
            <person name="Hauser L."/>
            <person name="Chang Y.J."/>
            <person name="Jeffries C.D."/>
            <person name="Detter J.C."/>
            <person name="Rohde M."/>
            <person name="Brambilla E."/>
            <person name="Spring S."/>
            <person name="Goker M."/>
            <person name="Sikorski J."/>
            <person name="Woyke T."/>
            <person name="Bristow J."/>
            <person name="Eisen J.A."/>
            <person name="Markowitz V."/>
            <person name="Hugenholtz P."/>
            <person name="Klenk H.P."/>
            <person name="Kyrpides N.C."/>
        </authorList>
    </citation>
    <scope>NUCLEOTIDE SEQUENCE [LARGE SCALE GENOMIC DNA]</scope>
    <source>
        <strain evidence="4">DSM 11293 / JCM 15392 / SEBR 4228</strain>
    </source>
</reference>
<gene>
    <name evidence="3" type="ordered locus">Spirs_3945</name>
</gene>
<dbReference type="RefSeq" id="WP_013256489.1">
    <property type="nucleotide sequence ID" value="NC_014364.1"/>
</dbReference>
<evidence type="ECO:0000256" key="1">
    <source>
        <dbReference type="SAM" id="MobiDB-lite"/>
    </source>
</evidence>
<dbReference type="SUPFAM" id="SSF52540">
    <property type="entry name" value="P-loop containing nucleoside triphosphate hydrolases"/>
    <property type="match status" value="1"/>
</dbReference>
<proteinExistence type="predicted"/>
<sequence length="899" mass="101392">MFDGIDRFIAETLGKSASCRFVFPSQVVADSRLARALQFGAAAALRKDRFISWDTFKEKVFDESRKQRPVNGALRMLFATALLDENSKSSPPLFQRIVPVDYAELSRSYRSLVTSILPRLDGFLRELDGSGLRNRFPRALITDIDLLASRYKRFLSERNLFEPGAALPEPRPLPGISWILFSEVLEDFGEYESSLSRCGGIRILDTDDYLRLDDSVHPVLLRYRTAAAELAALIERIAALLQSGEDPREIAITLPDDREWRPRLAAAAADRSISLRFRGGEPLSESVPGRFFRALWETSSGDWAFDQVENLFMNQAVPWRSAGLVRRIVRFGRDYFCHKGARLWEQTLSRAEHPVLASTFVSLRDGIRQLTGAESFALLRDRMQPFLRTHIDPDGWADDDLPVLQRCLESLGELAEAETSAGLGDLGAVFPLWLSYLEGRQYVRRQARMGISVYQYRVSAGISPKYHFLPGCGQEKSRVLLHRYSFLSEEERKQLSGSEKDLSSAFLGLYASAGSGAEISFADEGFGGPDLPPSELIDYERSGEESGDESFSDPFKNEISYWAGGRLPASLWPLQQKGLLRYLATGGAGKRVDFTIRKVEDDNLLRSLLSRLAGGRDEIEISPAMLEAFWSCPFAFLADRCLKAREPELELRFTDPRIVGNLFHTAAARFFSDTSAEDADERMEQLLSRLFSNWHRGPEPVPLPPVAGAMERFVRAGAKALVREFYDHFSAFRPMDVEKGMKSPRKGRGISLEGGRWKISISGRPDWIGRSASSYLIIDYKKRLFWKKGQLLPDDESLPQSFQMALYRSLLRENGFGEAAAAYFDMTSGLFQPVCGTEEKQWFDDEQSRLLFDRLDQALDAMTAALEDGSFFLPSGHCDGCSLRGACRMRFHMKDVRCR</sequence>
<evidence type="ECO:0000259" key="2">
    <source>
        <dbReference type="Pfam" id="PF12705"/>
    </source>
</evidence>
<dbReference type="EMBL" id="CP002116">
    <property type="protein sequence ID" value="ADK83030.1"/>
    <property type="molecule type" value="Genomic_DNA"/>
</dbReference>
<name>E1R961_SEDSS</name>
<dbReference type="InterPro" id="IPR038726">
    <property type="entry name" value="PDDEXK_AddAB-type"/>
</dbReference>
<dbReference type="AlphaFoldDB" id="E1R961"/>
<dbReference type="Gene3D" id="3.90.320.10">
    <property type="match status" value="1"/>
</dbReference>
<keyword evidence="4" id="KW-1185">Reference proteome</keyword>
<dbReference type="Proteomes" id="UP000002318">
    <property type="component" value="Chromosome"/>
</dbReference>
<feature type="region of interest" description="Disordered" evidence="1">
    <location>
        <begin position="533"/>
        <end position="552"/>
    </location>
</feature>
<feature type="domain" description="PD-(D/E)XK endonuclease-like" evidence="2">
    <location>
        <begin position="621"/>
        <end position="888"/>
    </location>
</feature>
<accession>E1R961</accession>
<organism evidence="3 4">
    <name type="scientific">Sediminispirochaeta smaragdinae (strain DSM 11293 / JCM 15392 / SEBR 4228)</name>
    <name type="common">Spirochaeta smaragdinae</name>
    <dbReference type="NCBI Taxonomy" id="573413"/>
    <lineage>
        <taxon>Bacteria</taxon>
        <taxon>Pseudomonadati</taxon>
        <taxon>Spirochaetota</taxon>
        <taxon>Spirochaetia</taxon>
        <taxon>Spirochaetales</taxon>
        <taxon>Spirochaetaceae</taxon>
        <taxon>Sediminispirochaeta</taxon>
    </lineage>
</organism>
<dbReference type="HOGENOM" id="CLU_012127_0_0_12"/>